<evidence type="ECO:0000256" key="5">
    <source>
        <dbReference type="ARBA" id="ARBA00023136"/>
    </source>
</evidence>
<keyword evidence="9" id="KW-1185">Reference proteome</keyword>
<keyword evidence="3 7" id="KW-0812">Transmembrane</keyword>
<comment type="caution">
    <text evidence="8">The sequence shown here is derived from an EMBL/GenBank/DDBJ whole genome shotgun (WGS) entry which is preliminary data.</text>
</comment>
<proteinExistence type="inferred from homology"/>
<dbReference type="GO" id="GO:0005739">
    <property type="term" value="C:mitochondrion"/>
    <property type="evidence" value="ECO:0007669"/>
    <property type="project" value="TreeGrafter"/>
</dbReference>
<dbReference type="PANTHER" id="PTHR11266:SF17">
    <property type="entry name" value="PROTEIN MPV17"/>
    <property type="match status" value="1"/>
</dbReference>
<dbReference type="AlphaFoldDB" id="A0A3M6UF28"/>
<evidence type="ECO:0000256" key="2">
    <source>
        <dbReference type="ARBA" id="ARBA00006824"/>
    </source>
</evidence>
<dbReference type="GO" id="GO:0016020">
    <property type="term" value="C:membrane"/>
    <property type="evidence" value="ECO:0007669"/>
    <property type="project" value="UniProtKB-SubCell"/>
</dbReference>
<evidence type="ECO:0000256" key="1">
    <source>
        <dbReference type="ARBA" id="ARBA00004141"/>
    </source>
</evidence>
<dbReference type="OrthoDB" id="430207at2759"/>
<organism evidence="8 9">
    <name type="scientific">Pocillopora damicornis</name>
    <name type="common">Cauliflower coral</name>
    <name type="synonym">Millepora damicornis</name>
    <dbReference type="NCBI Taxonomy" id="46731"/>
    <lineage>
        <taxon>Eukaryota</taxon>
        <taxon>Metazoa</taxon>
        <taxon>Cnidaria</taxon>
        <taxon>Anthozoa</taxon>
        <taxon>Hexacorallia</taxon>
        <taxon>Scleractinia</taxon>
        <taxon>Astrocoeniina</taxon>
        <taxon>Pocilloporidae</taxon>
        <taxon>Pocillopora</taxon>
    </lineage>
</organism>
<evidence type="ECO:0000256" key="3">
    <source>
        <dbReference type="ARBA" id="ARBA00022692"/>
    </source>
</evidence>
<protein>
    <recommendedName>
        <fullName evidence="6">Mitochondrial inner membrane protein Mpv17</fullName>
    </recommendedName>
</protein>
<evidence type="ECO:0000256" key="4">
    <source>
        <dbReference type="ARBA" id="ARBA00022989"/>
    </source>
</evidence>
<gene>
    <name evidence="8" type="ORF">pdam_00010371</name>
</gene>
<evidence type="ECO:0000313" key="8">
    <source>
        <dbReference type="EMBL" id="RMX52291.1"/>
    </source>
</evidence>
<dbReference type="STRING" id="46731.A0A3M6UF28"/>
<comment type="similarity">
    <text evidence="2 7">Belongs to the peroxisomal membrane protein PXMP2/4 family.</text>
</comment>
<reference evidence="8 9" key="1">
    <citation type="journal article" date="2018" name="Sci. Rep.">
        <title>Comparative analysis of the Pocillopora damicornis genome highlights role of immune system in coral evolution.</title>
        <authorList>
            <person name="Cunning R."/>
            <person name="Bay R.A."/>
            <person name="Gillette P."/>
            <person name="Baker A.C."/>
            <person name="Traylor-Knowles N."/>
        </authorList>
    </citation>
    <scope>NUCLEOTIDE SEQUENCE [LARGE SCALE GENOMIC DNA]</scope>
    <source>
        <strain evidence="8">RSMAS</strain>
        <tissue evidence="8">Whole animal</tissue>
    </source>
</reference>
<evidence type="ECO:0000256" key="7">
    <source>
        <dbReference type="RuleBase" id="RU363053"/>
    </source>
</evidence>
<dbReference type="OMA" id="YKLWPVA"/>
<feature type="transmembrane region" description="Helical" evidence="7">
    <location>
        <begin position="95"/>
        <end position="113"/>
    </location>
</feature>
<evidence type="ECO:0000256" key="6">
    <source>
        <dbReference type="ARBA" id="ARBA00049743"/>
    </source>
</evidence>
<comment type="subcellular location">
    <subcellularLocation>
        <location evidence="1">Membrane</location>
        <topology evidence="1">Multi-pass membrane protein</topology>
    </subcellularLocation>
</comment>
<evidence type="ECO:0000313" key="9">
    <source>
        <dbReference type="Proteomes" id="UP000275408"/>
    </source>
</evidence>
<dbReference type="Proteomes" id="UP000275408">
    <property type="component" value="Unassembled WGS sequence"/>
</dbReference>
<keyword evidence="4 7" id="KW-1133">Transmembrane helix</keyword>
<dbReference type="InterPro" id="IPR007248">
    <property type="entry name" value="Mpv17_PMP22"/>
</dbReference>
<name>A0A3M6UF28_POCDA</name>
<keyword evidence="5 7" id="KW-0472">Membrane</keyword>
<dbReference type="Pfam" id="PF04117">
    <property type="entry name" value="Mpv17_PMP22"/>
    <property type="match status" value="1"/>
</dbReference>
<sequence length="202" mass="23452">MRVISALWVTYQRYLTTHPWKTQTLTTAVMFSTSDILTQQIIEKKGLHHDFRRTLRMYIMGVIIGPIQRTWFLTLEHLLPPTSKMQILKKLIVDQTIYGPFIIFFFYSLSGTLSGKDISEIKEVIEEKYLRTLITGYKVWPFVQAINFTLVPVQLRANFVQGVSLGWNMYLSWMVNKPVNSLTLTHDSLGEKNPDFSVDSDI</sequence>
<dbReference type="EMBL" id="RCHS01001660">
    <property type="protein sequence ID" value="RMX52291.1"/>
    <property type="molecule type" value="Genomic_DNA"/>
</dbReference>
<feature type="transmembrane region" description="Helical" evidence="7">
    <location>
        <begin position="55"/>
        <end position="75"/>
    </location>
</feature>
<dbReference type="PANTHER" id="PTHR11266">
    <property type="entry name" value="PEROXISOMAL MEMBRANE PROTEIN 2, PXMP2 MPV17"/>
    <property type="match status" value="1"/>
</dbReference>
<accession>A0A3M6UF28</accession>